<feature type="domain" description="Bacterial bifunctional deaminase-reductase C-terminal" evidence="1">
    <location>
        <begin position="3"/>
        <end position="171"/>
    </location>
</feature>
<protein>
    <submittedName>
        <fullName evidence="2">Dihydrofolate reductase</fullName>
    </submittedName>
</protein>
<sequence length="195" mass="20807">MAKVIIEMSMSLDGFCAGPDDGEAFPKGRDGIKHVFGWLSRAKEEGGANKAEVDRMYAQSGAYIFGRRTYDITNGWGGSHPLKGVPLFILTHKPPAAETVPKGDSKFTFVTDGIESAVRQAQATAGDKDVVISGASPSQQALDAGVVDEIAIHLAPSLIGSGIRLFDNFKGPILLEKVSSTDGPMATHVRYRVCR</sequence>
<dbReference type="InterPro" id="IPR024072">
    <property type="entry name" value="DHFR-like_dom_sf"/>
</dbReference>
<reference evidence="2 3" key="1">
    <citation type="submission" date="2016-10" db="EMBL/GenBank/DDBJ databases">
        <authorList>
            <person name="Varghese N."/>
            <person name="Submissions S."/>
        </authorList>
    </citation>
    <scope>NUCLEOTIDE SEQUENCE [LARGE SCALE GENOMIC DNA]</scope>
    <source>
        <strain evidence="2 3">DSM 26672</strain>
    </source>
</reference>
<dbReference type="InterPro" id="IPR050765">
    <property type="entry name" value="Riboflavin_Biosynth_HTPR"/>
</dbReference>
<dbReference type="RefSeq" id="WP_091857618.1">
    <property type="nucleotide sequence ID" value="NZ_FNBZ01000004.1"/>
</dbReference>
<evidence type="ECO:0000313" key="3">
    <source>
        <dbReference type="Proteomes" id="UP000199468"/>
    </source>
</evidence>
<dbReference type="Proteomes" id="UP000199468">
    <property type="component" value="Unassembled WGS sequence"/>
</dbReference>
<organism evidence="2 3">
    <name type="scientific">Bosea robiniae</name>
    <dbReference type="NCBI Taxonomy" id="1036780"/>
    <lineage>
        <taxon>Bacteria</taxon>
        <taxon>Pseudomonadati</taxon>
        <taxon>Pseudomonadota</taxon>
        <taxon>Alphaproteobacteria</taxon>
        <taxon>Hyphomicrobiales</taxon>
        <taxon>Boseaceae</taxon>
        <taxon>Bosea</taxon>
    </lineage>
</organism>
<proteinExistence type="predicted"/>
<dbReference type="Gene3D" id="3.40.430.10">
    <property type="entry name" value="Dihydrofolate Reductase, subunit A"/>
    <property type="match status" value="1"/>
</dbReference>
<dbReference type="PANTHER" id="PTHR38011">
    <property type="entry name" value="DIHYDROFOLATE REDUCTASE FAMILY PROTEIN (AFU_ORTHOLOGUE AFUA_8G06820)"/>
    <property type="match status" value="1"/>
</dbReference>
<keyword evidence="3" id="KW-1185">Reference proteome</keyword>
<gene>
    <name evidence="2" type="ORF">SAMN05421844_104492</name>
</gene>
<comment type="caution">
    <text evidence="2">The sequence shown here is derived from an EMBL/GenBank/DDBJ whole genome shotgun (WGS) entry which is preliminary data.</text>
</comment>
<dbReference type="Pfam" id="PF01872">
    <property type="entry name" value="RibD_C"/>
    <property type="match status" value="1"/>
</dbReference>
<dbReference type="EMBL" id="FNBZ01000004">
    <property type="protein sequence ID" value="SDG61375.1"/>
    <property type="molecule type" value="Genomic_DNA"/>
</dbReference>
<dbReference type="InterPro" id="IPR002734">
    <property type="entry name" value="RibDG_C"/>
</dbReference>
<evidence type="ECO:0000259" key="1">
    <source>
        <dbReference type="Pfam" id="PF01872"/>
    </source>
</evidence>
<dbReference type="PANTHER" id="PTHR38011:SF12">
    <property type="entry name" value="BIFUNCTIONAL DEAMINASE-REDUCTASE DOMAIN PROTEIN"/>
    <property type="match status" value="1"/>
</dbReference>
<accession>A0ABY0P0X4</accession>
<evidence type="ECO:0000313" key="2">
    <source>
        <dbReference type="EMBL" id="SDG61375.1"/>
    </source>
</evidence>
<dbReference type="SUPFAM" id="SSF53597">
    <property type="entry name" value="Dihydrofolate reductase-like"/>
    <property type="match status" value="1"/>
</dbReference>
<name>A0ABY0P0X4_9HYPH</name>